<reference evidence="8" key="1">
    <citation type="submission" date="2020-08" db="EMBL/GenBank/DDBJ databases">
        <title>Taxonomic study for Lactobacillus species isolated from hardwood bark.</title>
        <authorList>
            <person name="Tohno M."/>
            <person name="Tanizawa Y."/>
        </authorList>
    </citation>
    <scope>NUCLEOTIDE SEQUENCE</scope>
    <source>
        <strain evidence="8">B40</strain>
    </source>
</reference>
<accession>A0A916QFJ9</accession>
<protein>
    <submittedName>
        <fullName evidence="8">Two-component system response regulator</fullName>
    </submittedName>
</protein>
<dbReference type="InterPro" id="IPR046947">
    <property type="entry name" value="LytR-like"/>
</dbReference>
<organism evidence="8 9">
    <name type="scientific">Lactobacillus corticis</name>
    <dbReference type="NCBI Taxonomy" id="2201249"/>
    <lineage>
        <taxon>Bacteria</taxon>
        <taxon>Bacillati</taxon>
        <taxon>Bacillota</taxon>
        <taxon>Bacilli</taxon>
        <taxon>Lactobacillales</taxon>
        <taxon>Lactobacillaceae</taxon>
        <taxon>Lactobacillus</taxon>
    </lineage>
</organism>
<dbReference type="PANTHER" id="PTHR37299">
    <property type="entry name" value="TRANSCRIPTIONAL REGULATOR-RELATED"/>
    <property type="match status" value="1"/>
</dbReference>
<keyword evidence="2" id="KW-0902">Two-component regulatory system</keyword>
<dbReference type="GO" id="GO:0000156">
    <property type="term" value="F:phosphorelay response regulator activity"/>
    <property type="evidence" value="ECO:0007669"/>
    <property type="project" value="InterPro"/>
</dbReference>
<feature type="modified residue" description="4-aspartylphosphate" evidence="5">
    <location>
        <position position="68"/>
    </location>
</feature>
<dbReference type="SMART" id="SM00850">
    <property type="entry name" value="LytTR"/>
    <property type="match status" value="1"/>
</dbReference>
<dbReference type="Gene3D" id="3.40.50.2300">
    <property type="match status" value="1"/>
</dbReference>
<keyword evidence="1" id="KW-0963">Cytoplasm</keyword>
<dbReference type="PROSITE" id="PS50930">
    <property type="entry name" value="HTH_LYTTR"/>
    <property type="match status" value="1"/>
</dbReference>
<keyword evidence="5" id="KW-0597">Phosphoprotein</keyword>
<evidence type="ECO:0000313" key="9">
    <source>
        <dbReference type="Proteomes" id="UP000677218"/>
    </source>
</evidence>
<evidence type="ECO:0000256" key="3">
    <source>
        <dbReference type="ARBA" id="ARBA00023159"/>
    </source>
</evidence>
<evidence type="ECO:0000256" key="1">
    <source>
        <dbReference type="ARBA" id="ARBA00022490"/>
    </source>
</evidence>
<sequence>MREIAVFICDDEPAQLKQLTTAVKTSQAMLVENNEERSVIFQVKQASSYHQAVALLAQMPLNSIYLLDIELSENAVDPTGIDLAEQIKQRDSQAKIIFVTNYRELSYLTYERRIGAVDYVVKDLAPEKLQARLNDTLSEVVTEIESQPVVAKKFSYKMGRRVVTLPLSQVIALVTATTAHKLILVKDSGQAMISGTIGQVAADYPELWRISQSCLVNRQQIQEVNVHTNELVLTGGLTVKYSRSLRQQMQQLAKELLKR</sequence>
<comment type="function">
    <text evidence="4">Required for high-level post-exponential phase expression of a series of secreted proteins.</text>
</comment>
<evidence type="ECO:0000313" key="8">
    <source>
        <dbReference type="EMBL" id="GFZ26389.1"/>
    </source>
</evidence>
<dbReference type="Pfam" id="PF04397">
    <property type="entry name" value="LytTR"/>
    <property type="match status" value="1"/>
</dbReference>
<dbReference type="Proteomes" id="UP000677218">
    <property type="component" value="Unassembled WGS sequence"/>
</dbReference>
<feature type="domain" description="Response regulatory" evidence="6">
    <location>
        <begin position="5"/>
        <end position="137"/>
    </location>
</feature>
<evidence type="ECO:0000259" key="7">
    <source>
        <dbReference type="PROSITE" id="PS50930"/>
    </source>
</evidence>
<keyword evidence="9" id="KW-1185">Reference proteome</keyword>
<feature type="domain" description="HTH LytTR-type" evidence="7">
    <location>
        <begin position="154"/>
        <end position="255"/>
    </location>
</feature>
<name>A0A916QFJ9_9LACO</name>
<dbReference type="PANTHER" id="PTHR37299:SF3">
    <property type="entry name" value="STAGE 0 SPORULATION PROTEIN A HOMOLOG"/>
    <property type="match status" value="1"/>
</dbReference>
<proteinExistence type="predicted"/>
<gene>
    <name evidence="8" type="primary">lytT_1</name>
    <name evidence="8" type="ORF">LCB40_02690</name>
</gene>
<evidence type="ECO:0000256" key="4">
    <source>
        <dbReference type="ARBA" id="ARBA00037164"/>
    </source>
</evidence>
<dbReference type="GO" id="GO:0003677">
    <property type="term" value="F:DNA binding"/>
    <property type="evidence" value="ECO:0007669"/>
    <property type="project" value="InterPro"/>
</dbReference>
<dbReference type="InterPro" id="IPR001789">
    <property type="entry name" value="Sig_transdc_resp-reg_receiver"/>
</dbReference>
<dbReference type="SMART" id="SM00448">
    <property type="entry name" value="REC"/>
    <property type="match status" value="1"/>
</dbReference>
<dbReference type="EMBL" id="BMAY01000002">
    <property type="protein sequence ID" value="GFZ26389.1"/>
    <property type="molecule type" value="Genomic_DNA"/>
</dbReference>
<dbReference type="SUPFAM" id="SSF52172">
    <property type="entry name" value="CheY-like"/>
    <property type="match status" value="1"/>
</dbReference>
<dbReference type="AlphaFoldDB" id="A0A916QFJ9"/>
<evidence type="ECO:0000256" key="5">
    <source>
        <dbReference type="PROSITE-ProRule" id="PRU00169"/>
    </source>
</evidence>
<evidence type="ECO:0000256" key="2">
    <source>
        <dbReference type="ARBA" id="ARBA00023012"/>
    </source>
</evidence>
<dbReference type="InterPro" id="IPR007492">
    <property type="entry name" value="LytTR_DNA-bd_dom"/>
</dbReference>
<dbReference type="Gene3D" id="2.40.50.1020">
    <property type="entry name" value="LytTr DNA-binding domain"/>
    <property type="match status" value="1"/>
</dbReference>
<dbReference type="RefSeq" id="WP_212780099.1">
    <property type="nucleotide sequence ID" value="NZ_BMAY01000002.1"/>
</dbReference>
<dbReference type="PROSITE" id="PS50110">
    <property type="entry name" value="RESPONSE_REGULATORY"/>
    <property type="match status" value="1"/>
</dbReference>
<keyword evidence="3" id="KW-0010">Activator</keyword>
<dbReference type="Pfam" id="PF00072">
    <property type="entry name" value="Response_reg"/>
    <property type="match status" value="1"/>
</dbReference>
<dbReference type="InterPro" id="IPR011006">
    <property type="entry name" value="CheY-like_superfamily"/>
</dbReference>
<comment type="caution">
    <text evidence="8">The sequence shown here is derived from an EMBL/GenBank/DDBJ whole genome shotgun (WGS) entry which is preliminary data.</text>
</comment>
<evidence type="ECO:0000259" key="6">
    <source>
        <dbReference type="PROSITE" id="PS50110"/>
    </source>
</evidence>